<gene>
    <name evidence="8" type="ORF">MERR_LOCUS8334</name>
</gene>
<dbReference type="SUPFAM" id="SSF51695">
    <property type="entry name" value="PLC-like phosphodiesterases"/>
    <property type="match status" value="2"/>
</dbReference>
<dbReference type="EC" id="3.1.4.46" evidence="1"/>
<evidence type="ECO:0000313" key="9">
    <source>
        <dbReference type="Proteomes" id="UP000467841"/>
    </source>
</evidence>
<feature type="chain" id="PRO_5025447973" description="glycerophosphodiester phosphodiesterase" evidence="6">
    <location>
        <begin position="27"/>
        <end position="512"/>
    </location>
</feature>
<evidence type="ECO:0000256" key="5">
    <source>
        <dbReference type="ARBA" id="ARBA00047512"/>
    </source>
</evidence>
<keyword evidence="9" id="KW-1185">Reference proteome</keyword>
<proteinExistence type="predicted"/>
<dbReference type="InterPro" id="IPR017946">
    <property type="entry name" value="PLC-like_Pdiesterase_TIM-brl"/>
</dbReference>
<protein>
    <recommendedName>
        <fullName evidence="1">glycerophosphodiester phosphodiesterase</fullName>
        <ecNumber evidence="1">3.1.4.46</ecNumber>
    </recommendedName>
</protein>
<dbReference type="EMBL" id="CACVBM020000588">
    <property type="protein sequence ID" value="CAA7021099.1"/>
    <property type="molecule type" value="Genomic_DNA"/>
</dbReference>
<dbReference type="Pfam" id="PF03009">
    <property type="entry name" value="GDPD"/>
    <property type="match status" value="2"/>
</dbReference>
<sequence>MFRLLASRFLLFALILIHLLTTQILAQRSKTPWQTLNGEAPLIIARGGFSGLLPDSSVDSYSFVAQTSVPDAVLWCDVQLTKDGTGICFPDVTMKYASNMERAYPNRKNSYLLNGVPTENWFTIDFTFRDLNSVFLTQGTFSRSDKFDNNQYAISTVESIATKMKPEGFWLNVQHDTFYTQHNLSMSKFLLLVSKTVMIDYLSSPEVNFFRNISGRFGKKGPKFVFRFLEKDVVEVSTNQTYGSLLRNLTFIKTFASGVLVPKSYIWPVDKSQYLLPHTSFVQDAHKAGLEVYASGFANDFDLAYNYSFDPLAEYLSFIDNGDFSVDGVLSDFPLTASSAVDCFSHLGSNATTQVDLLVISKNGASGDYPGCTDLAYSKAIKDGADVIDCSLQMSSDGVPFCSSSIDLGESMNVVQSPFRNRSSSVSEIIPSSGLYSFSLAWSEIQSLTPAITNPYTKDFTLFRNPRERSSGKLLSLSDFLNLAKNSSSLTGVLIIVEVTNFYYDYNNHFEH</sequence>
<keyword evidence="2 6" id="KW-0732">Signal</keyword>
<feature type="domain" description="GP-PDE" evidence="7">
    <location>
        <begin position="41"/>
        <end position="341"/>
    </location>
</feature>
<dbReference type="FunFam" id="3.20.20.190:FF:000013">
    <property type="entry name" value="Glycerophosphodiester phosphodiesterase GDPDL3"/>
    <property type="match status" value="1"/>
</dbReference>
<dbReference type="AlphaFoldDB" id="A0A6D2I6V8"/>
<dbReference type="InterPro" id="IPR030395">
    <property type="entry name" value="GP_PDE_dom"/>
</dbReference>
<evidence type="ECO:0000259" key="7">
    <source>
        <dbReference type="PROSITE" id="PS51704"/>
    </source>
</evidence>
<dbReference type="OrthoDB" id="1058301at2759"/>
<feature type="domain" description="GP-PDE" evidence="7">
    <location>
        <begin position="357"/>
        <end position="512"/>
    </location>
</feature>
<feature type="signal peptide" evidence="6">
    <location>
        <begin position="1"/>
        <end position="26"/>
    </location>
</feature>
<dbReference type="GO" id="GO:0006071">
    <property type="term" value="P:glycerol metabolic process"/>
    <property type="evidence" value="ECO:0007669"/>
    <property type="project" value="UniProtKB-KW"/>
</dbReference>
<evidence type="ECO:0000256" key="4">
    <source>
        <dbReference type="ARBA" id="ARBA00022801"/>
    </source>
</evidence>
<name>A0A6D2I6V8_9BRAS</name>
<reference evidence="8" key="1">
    <citation type="submission" date="2020-01" db="EMBL/GenBank/DDBJ databases">
        <authorList>
            <person name="Mishra B."/>
        </authorList>
    </citation>
    <scope>NUCLEOTIDE SEQUENCE [LARGE SCALE GENOMIC DNA]</scope>
</reference>
<dbReference type="PANTHER" id="PTHR43620">
    <property type="entry name" value="GLYCEROPHOSPHORYL DIESTER PHOSPHODIESTERASE"/>
    <property type="match status" value="1"/>
</dbReference>
<dbReference type="GO" id="GO:0008889">
    <property type="term" value="F:glycerophosphodiester phosphodiesterase activity"/>
    <property type="evidence" value="ECO:0007669"/>
    <property type="project" value="UniProtKB-EC"/>
</dbReference>
<evidence type="ECO:0000256" key="6">
    <source>
        <dbReference type="SAM" id="SignalP"/>
    </source>
</evidence>
<organism evidence="8 9">
    <name type="scientific">Microthlaspi erraticum</name>
    <dbReference type="NCBI Taxonomy" id="1685480"/>
    <lineage>
        <taxon>Eukaryota</taxon>
        <taxon>Viridiplantae</taxon>
        <taxon>Streptophyta</taxon>
        <taxon>Embryophyta</taxon>
        <taxon>Tracheophyta</taxon>
        <taxon>Spermatophyta</taxon>
        <taxon>Magnoliopsida</taxon>
        <taxon>eudicotyledons</taxon>
        <taxon>Gunneridae</taxon>
        <taxon>Pentapetalae</taxon>
        <taxon>rosids</taxon>
        <taxon>malvids</taxon>
        <taxon>Brassicales</taxon>
        <taxon>Brassicaceae</taxon>
        <taxon>Coluteocarpeae</taxon>
        <taxon>Microthlaspi</taxon>
    </lineage>
</organism>
<dbReference type="CDD" id="cd08603">
    <property type="entry name" value="GDPD_SHV3_repeat_1"/>
    <property type="match status" value="1"/>
</dbReference>
<evidence type="ECO:0000256" key="2">
    <source>
        <dbReference type="ARBA" id="ARBA00022729"/>
    </source>
</evidence>
<accession>A0A6D2I6V8</accession>
<dbReference type="Proteomes" id="UP000467841">
    <property type="component" value="Unassembled WGS sequence"/>
</dbReference>
<dbReference type="PANTHER" id="PTHR43620:SF11">
    <property type="entry name" value="GLYCEROPHOSPHODIESTER PHOSPHODIESTERASE GDPDL4"/>
    <property type="match status" value="1"/>
</dbReference>
<comment type="caution">
    <text evidence="8">The sequence shown here is derived from an EMBL/GenBank/DDBJ whole genome shotgun (WGS) entry which is preliminary data.</text>
</comment>
<comment type="catalytic activity">
    <reaction evidence="5">
        <text>a sn-glycero-3-phosphodiester + H2O = an alcohol + sn-glycerol 3-phosphate + H(+)</text>
        <dbReference type="Rhea" id="RHEA:12969"/>
        <dbReference type="ChEBI" id="CHEBI:15377"/>
        <dbReference type="ChEBI" id="CHEBI:15378"/>
        <dbReference type="ChEBI" id="CHEBI:30879"/>
        <dbReference type="ChEBI" id="CHEBI:57597"/>
        <dbReference type="ChEBI" id="CHEBI:83408"/>
        <dbReference type="EC" id="3.1.4.46"/>
    </reaction>
</comment>
<keyword evidence="3" id="KW-0319">Glycerol metabolism</keyword>
<evidence type="ECO:0000313" key="8">
    <source>
        <dbReference type="EMBL" id="CAA7021099.1"/>
    </source>
</evidence>
<dbReference type="PROSITE" id="PS51704">
    <property type="entry name" value="GP_PDE"/>
    <property type="match status" value="2"/>
</dbReference>
<dbReference type="GO" id="GO:0006629">
    <property type="term" value="P:lipid metabolic process"/>
    <property type="evidence" value="ECO:0007669"/>
    <property type="project" value="InterPro"/>
</dbReference>
<evidence type="ECO:0000256" key="3">
    <source>
        <dbReference type="ARBA" id="ARBA00022798"/>
    </source>
</evidence>
<evidence type="ECO:0000256" key="1">
    <source>
        <dbReference type="ARBA" id="ARBA00012247"/>
    </source>
</evidence>
<dbReference type="Gene3D" id="3.20.20.190">
    <property type="entry name" value="Phosphatidylinositol (PI) phosphodiesterase"/>
    <property type="match status" value="2"/>
</dbReference>
<keyword evidence="4" id="KW-0378">Hydrolase</keyword>